<feature type="domain" description="Phage tail tape measure protein" evidence="4">
    <location>
        <begin position="99"/>
        <end position="301"/>
    </location>
</feature>
<dbReference type="RefSeq" id="WP_179171755.1">
    <property type="nucleotide sequence ID" value="NZ_CP058532.1"/>
</dbReference>
<keyword evidence="5" id="KW-0614">Plasmid</keyword>
<dbReference type="KEGG" id="halg:HUG10_21575"/>
<keyword evidence="1" id="KW-1188">Viral release from host cell</keyword>
<keyword evidence="3" id="KW-0812">Transmembrane</keyword>
<keyword evidence="6" id="KW-1185">Reference proteome</keyword>
<keyword evidence="3" id="KW-0472">Membrane</keyword>
<dbReference type="EMBL" id="CP058532">
    <property type="protein sequence ID" value="QLG30181.1"/>
    <property type="molecule type" value="Genomic_DNA"/>
</dbReference>
<dbReference type="NCBIfam" id="TIGR01760">
    <property type="entry name" value="tape_meas_TP901"/>
    <property type="match status" value="1"/>
</dbReference>
<organism evidence="5 6">
    <name type="scientific">Halorarum halophilum</name>
    <dbReference type="NCBI Taxonomy" id="2743090"/>
    <lineage>
        <taxon>Archaea</taxon>
        <taxon>Methanobacteriati</taxon>
        <taxon>Methanobacteriota</taxon>
        <taxon>Stenosarchaea group</taxon>
        <taxon>Halobacteria</taxon>
        <taxon>Halobacteriales</taxon>
        <taxon>Haloferacaceae</taxon>
        <taxon>Halorarum</taxon>
    </lineage>
</organism>
<feature type="compositionally biased region" description="Basic and acidic residues" evidence="2">
    <location>
        <begin position="970"/>
        <end position="982"/>
    </location>
</feature>
<dbReference type="AlphaFoldDB" id="A0A7D5K465"/>
<dbReference type="Proteomes" id="UP000509750">
    <property type="component" value="Plasmid unnamed3"/>
</dbReference>
<name>A0A7D5K465_9EURY</name>
<evidence type="ECO:0000256" key="3">
    <source>
        <dbReference type="SAM" id="Phobius"/>
    </source>
</evidence>
<keyword evidence="3" id="KW-1133">Transmembrane helix</keyword>
<dbReference type="InterPro" id="IPR010090">
    <property type="entry name" value="Phage_tape_meas"/>
</dbReference>
<feature type="region of interest" description="Disordered" evidence="2">
    <location>
        <begin position="970"/>
        <end position="995"/>
    </location>
</feature>
<proteinExistence type="predicted"/>
<dbReference type="PANTHER" id="PTHR37813:SF1">
    <property type="entry name" value="FELS-2 PROPHAGE PROTEIN"/>
    <property type="match status" value="1"/>
</dbReference>
<dbReference type="GeneID" id="56031482"/>
<protein>
    <submittedName>
        <fullName evidence="5">Phage tail tape measure protein</fullName>
    </submittedName>
</protein>
<evidence type="ECO:0000259" key="4">
    <source>
        <dbReference type="Pfam" id="PF10145"/>
    </source>
</evidence>
<geneLocation type="plasmid" evidence="5 6">
    <name>unnamed3</name>
</geneLocation>
<accession>A0A7D5K465</accession>
<dbReference type="PANTHER" id="PTHR37813">
    <property type="entry name" value="FELS-2 PROPHAGE PROTEIN"/>
    <property type="match status" value="1"/>
</dbReference>
<evidence type="ECO:0000313" key="6">
    <source>
        <dbReference type="Proteomes" id="UP000509750"/>
    </source>
</evidence>
<feature type="transmembrane region" description="Helical" evidence="3">
    <location>
        <begin position="530"/>
        <end position="553"/>
    </location>
</feature>
<evidence type="ECO:0000313" key="5">
    <source>
        <dbReference type="EMBL" id="QLG30181.1"/>
    </source>
</evidence>
<evidence type="ECO:0000256" key="1">
    <source>
        <dbReference type="ARBA" id="ARBA00022612"/>
    </source>
</evidence>
<reference evidence="5 6" key="1">
    <citation type="submission" date="2020-07" db="EMBL/GenBank/DDBJ databases">
        <title>Gai3-2, isolated from salt lake.</title>
        <authorList>
            <person name="Cui H."/>
            <person name="Shi X."/>
        </authorList>
    </citation>
    <scope>NUCLEOTIDE SEQUENCE [LARGE SCALE GENOMIC DNA]</scope>
    <source>
        <strain evidence="5 6">Gai3-2</strain>
        <plasmid evidence="5 6">unnamed3</plasmid>
    </source>
</reference>
<feature type="transmembrane region" description="Helical" evidence="3">
    <location>
        <begin position="662"/>
        <end position="685"/>
    </location>
</feature>
<feature type="transmembrane region" description="Helical" evidence="3">
    <location>
        <begin position="691"/>
        <end position="716"/>
    </location>
</feature>
<evidence type="ECO:0000256" key="2">
    <source>
        <dbReference type="SAM" id="MobiDB-lite"/>
    </source>
</evidence>
<sequence>MVFQQIRHLFITLDATDKATRKLKQVDRTTDDLSRTQVQAAENTRKFRRRLVAAGFGAAILTGVMARMVTQTAEVDRTFARISGTSGATAEEMAKITGEAEKIGAEMPVLMSDAAQSFEQLSYAGFTVEEQLAAANDVTELAIAGNIEMAQAARVAATTIRAFGLEADEVSQVTNTMAATFTNSAFTIEQLAQSLEYVQNSAAQAGQSINEVVAALGTLADVGLSGTKAGTSLERMFTRLAKQNGETEDAMAQLGLTMDDITDKNGDFLELSVIVQLLNQRVDALGVGGAETLKIMQELFGARGGRAGAALTNNIDKFLVKIGDNARAEIHATMAMLNEMNETELARTNEVLNMIVSDFENISFSIGAASSTQDVLAQLVTAAEVVDEADLANAVGMAFDGISGRTAEILAADVAALQEIQAQADSLSDTALQQRVQTEFGLDQDGAAQMAQAIRAGEGTAHLASSIEDMTISAELAQKQVESLWGEIEYLQGSVESLVLKMVAGAKPALDVFFAGAKGLLDVLNSNRAVVAGLGLGLSLLTASLLVLTAVYAKLAISSHLTTIEFWNQTGASSAATAATRVQTGATNLLTAAKNGVFVATVRETAATYANAASKWANEMATLALVAANVLLGRQNAFLAMQQLSFNNTQRLSTILKTKSALASYGLAAAEFMVAGASALAAGAVGLLSGAWVVFLALPLIGQLAIIAGLLLALLLTVGEITGKFIGWTSAADQTSGVLGSIGDTINWLLTPVYMLIDGIMWVLGLLVELADIAIMAYFNALADTILWLVARFMDLYHWYEQLGTTGKVLLGILLPILPIMYALGKAMDAAGRATDRLGDSWEEFKENVGEGWAAFGLMIGDEIRTVLTWLDRGRNGFDSFAADVNQTIGWIASLVSMGTAMLDAVFSGNFKQAQTLANDLQSTFAMGPGVGAAAGLSTGSSSSSVSQQNQMSVIFQGEVHDVQKVEEQVRRGVKEASDEAKQSIADSLGMASDS</sequence>
<feature type="transmembrane region" description="Helical" evidence="3">
    <location>
        <begin position="51"/>
        <end position="69"/>
    </location>
</feature>
<dbReference type="OrthoDB" id="125399at2157"/>
<dbReference type="Pfam" id="PF10145">
    <property type="entry name" value="PhageMin_Tail"/>
    <property type="match status" value="1"/>
</dbReference>
<feature type="transmembrane region" description="Helical" evidence="3">
    <location>
        <begin position="803"/>
        <end position="824"/>
    </location>
</feature>
<gene>
    <name evidence="5" type="ORF">HUG10_21575</name>
</gene>